<feature type="region of interest" description="Disordered" evidence="1">
    <location>
        <begin position="1"/>
        <end position="32"/>
    </location>
</feature>
<feature type="compositionally biased region" description="Basic and acidic residues" evidence="1">
    <location>
        <begin position="21"/>
        <end position="32"/>
    </location>
</feature>
<sequence length="174" mass="20030">MTTKAATKSPYAYEPTPEVLANREKQKQATAEKLRRIKVVNPGRRPDWSPEKLHEVDRIALEQGKRCIMWDDEGGGFYLMMRWDWALNRPAKKPDNSLESGGQQGWWAVHKLMIRPPLLDPEVPDEKLAAWIDKHTMHVHQFLEPQKELPFRVRDGTPVAARQTASSGVQIEEL</sequence>
<protein>
    <submittedName>
        <fullName evidence="2">Uncharacterized protein</fullName>
    </submittedName>
</protein>
<dbReference type="AlphaFoldDB" id="A0AAV1I013"/>
<keyword evidence="3" id="KW-1185">Reference proteome</keyword>
<proteinExistence type="predicted"/>
<gene>
    <name evidence="2" type="ORF">CVIRNUC_002653</name>
</gene>
<dbReference type="Proteomes" id="UP001314263">
    <property type="component" value="Unassembled WGS sequence"/>
</dbReference>
<evidence type="ECO:0000256" key="1">
    <source>
        <dbReference type="SAM" id="MobiDB-lite"/>
    </source>
</evidence>
<dbReference type="EMBL" id="CAUYUE010000003">
    <property type="protein sequence ID" value="CAK0758872.1"/>
    <property type="molecule type" value="Genomic_DNA"/>
</dbReference>
<organism evidence="2 3">
    <name type="scientific">Coccomyxa viridis</name>
    <dbReference type="NCBI Taxonomy" id="1274662"/>
    <lineage>
        <taxon>Eukaryota</taxon>
        <taxon>Viridiplantae</taxon>
        <taxon>Chlorophyta</taxon>
        <taxon>core chlorophytes</taxon>
        <taxon>Trebouxiophyceae</taxon>
        <taxon>Trebouxiophyceae incertae sedis</taxon>
        <taxon>Coccomyxaceae</taxon>
        <taxon>Coccomyxa</taxon>
    </lineage>
</organism>
<accession>A0AAV1I013</accession>
<comment type="caution">
    <text evidence="2">The sequence shown here is derived from an EMBL/GenBank/DDBJ whole genome shotgun (WGS) entry which is preliminary data.</text>
</comment>
<evidence type="ECO:0000313" key="2">
    <source>
        <dbReference type="EMBL" id="CAK0758872.1"/>
    </source>
</evidence>
<reference evidence="2 3" key="1">
    <citation type="submission" date="2023-10" db="EMBL/GenBank/DDBJ databases">
        <authorList>
            <person name="Maclean D."/>
            <person name="Macfadyen A."/>
        </authorList>
    </citation>
    <scope>NUCLEOTIDE SEQUENCE [LARGE SCALE GENOMIC DNA]</scope>
</reference>
<evidence type="ECO:0000313" key="3">
    <source>
        <dbReference type="Proteomes" id="UP001314263"/>
    </source>
</evidence>
<name>A0AAV1I013_9CHLO</name>